<organism evidence="2 3">
    <name type="scientific">Goodfellowiella coeruleoviolacea</name>
    <dbReference type="NCBI Taxonomy" id="334858"/>
    <lineage>
        <taxon>Bacteria</taxon>
        <taxon>Bacillati</taxon>
        <taxon>Actinomycetota</taxon>
        <taxon>Actinomycetes</taxon>
        <taxon>Pseudonocardiales</taxon>
        <taxon>Pseudonocardiaceae</taxon>
        <taxon>Goodfellowiella</taxon>
    </lineage>
</organism>
<dbReference type="NCBIfam" id="NF008528">
    <property type="entry name" value="PRK11463.1-2"/>
    <property type="match status" value="1"/>
</dbReference>
<proteinExistence type="predicted"/>
<keyword evidence="3" id="KW-1185">Reference proteome</keyword>
<comment type="caution">
    <text evidence="2">The sequence shown here is derived from an EMBL/GenBank/DDBJ whole genome shotgun (WGS) entry which is preliminary data.</text>
</comment>
<dbReference type="PANTHER" id="PTHR35335:SF1">
    <property type="entry name" value="UPF0716 PROTEIN FXSA"/>
    <property type="match status" value="1"/>
</dbReference>
<dbReference type="RefSeq" id="WP_253774506.1">
    <property type="nucleotide sequence ID" value="NZ_JAMTCK010000010.1"/>
</dbReference>
<evidence type="ECO:0000313" key="2">
    <source>
        <dbReference type="EMBL" id="MCP2167529.1"/>
    </source>
</evidence>
<keyword evidence="1" id="KW-0812">Transmembrane</keyword>
<dbReference type="GO" id="GO:0016020">
    <property type="term" value="C:membrane"/>
    <property type="evidence" value="ECO:0007669"/>
    <property type="project" value="InterPro"/>
</dbReference>
<sequence length="165" mass="17094">MPLLVALLVAVAAEIAVLVAVGSAVGLLPTLALLILASVAGSWLLRRQGARTLRDLDQAVRAGQPPGPHLVDGTILAAAGLLVLLPGFLSDALALLLLIPPVRTRAGRWLVARLTARARRQAAAWPGFAAPRQHASGPEVVDVTDFTVRPDAPPSTPRTGPAELT</sequence>
<evidence type="ECO:0000256" key="1">
    <source>
        <dbReference type="SAM" id="Phobius"/>
    </source>
</evidence>
<dbReference type="EMBL" id="JAMTCK010000010">
    <property type="protein sequence ID" value="MCP2167529.1"/>
    <property type="molecule type" value="Genomic_DNA"/>
</dbReference>
<keyword evidence="1" id="KW-0472">Membrane</keyword>
<protein>
    <submittedName>
        <fullName evidence="2">UPF0716 protein FxsA</fullName>
    </submittedName>
</protein>
<dbReference type="PANTHER" id="PTHR35335">
    <property type="entry name" value="UPF0716 PROTEIN FXSA"/>
    <property type="match status" value="1"/>
</dbReference>
<dbReference type="InterPro" id="IPR007313">
    <property type="entry name" value="FxsA"/>
</dbReference>
<dbReference type="AlphaFoldDB" id="A0AAE3GHL0"/>
<accession>A0AAE3GHL0</accession>
<dbReference type="Proteomes" id="UP001206128">
    <property type="component" value="Unassembled WGS sequence"/>
</dbReference>
<name>A0AAE3GHL0_9PSEU</name>
<gene>
    <name evidence="2" type="ORF">LX83_004402</name>
</gene>
<dbReference type="Pfam" id="PF04186">
    <property type="entry name" value="FxsA"/>
    <property type="match status" value="1"/>
</dbReference>
<evidence type="ECO:0000313" key="3">
    <source>
        <dbReference type="Proteomes" id="UP001206128"/>
    </source>
</evidence>
<reference evidence="2" key="1">
    <citation type="submission" date="2022-06" db="EMBL/GenBank/DDBJ databases">
        <title>Genomic Encyclopedia of Archaeal and Bacterial Type Strains, Phase II (KMG-II): from individual species to whole genera.</title>
        <authorList>
            <person name="Goeker M."/>
        </authorList>
    </citation>
    <scope>NUCLEOTIDE SEQUENCE</scope>
    <source>
        <strain evidence="2">DSM 43935</strain>
    </source>
</reference>
<feature type="transmembrane region" description="Helical" evidence="1">
    <location>
        <begin position="75"/>
        <end position="99"/>
    </location>
</feature>
<keyword evidence="1" id="KW-1133">Transmembrane helix</keyword>